<dbReference type="Proteomes" id="UP001218104">
    <property type="component" value="Plasmid pMSJK0025"/>
</dbReference>
<geneLocation type="plasmid" evidence="1 2">
    <name>pMSJK0025</name>
</geneLocation>
<proteinExistence type="predicted"/>
<organism evidence="1 2">
    <name type="scientific">Limosilactobacillus fermentum</name>
    <name type="common">Lactobacillus fermentum</name>
    <dbReference type="NCBI Taxonomy" id="1613"/>
    <lineage>
        <taxon>Bacteria</taxon>
        <taxon>Bacillati</taxon>
        <taxon>Bacillota</taxon>
        <taxon>Bacilli</taxon>
        <taxon>Lactobacillales</taxon>
        <taxon>Lactobacillaceae</taxon>
        <taxon>Limosilactobacillus</taxon>
    </lineage>
</organism>
<sequence length="89" mass="10179">MTYEELKNQKDFDVNLNYSISEVAILAPSFDTFGGDEPIVTISKVEPFNYHPRDYRDTALDIFDWLEAVKLAQKLALTPLNERGKAINN</sequence>
<name>A0AAJ6D4X6_LIMFE</name>
<keyword evidence="1" id="KW-0614">Plasmid</keyword>
<reference evidence="1" key="1">
    <citation type="submission" date="2023-04" db="EMBL/GenBank/DDBJ databases">
        <title>Genomic of Limosilactobacillus fermentum MSJK0025.</title>
        <authorList>
            <person name="Yang S."/>
        </authorList>
    </citation>
    <scope>NUCLEOTIDE SEQUENCE</scope>
    <source>
        <strain evidence="1">MSJK0025</strain>
        <plasmid evidence="1">pMSJK0025</plasmid>
    </source>
</reference>
<evidence type="ECO:0000313" key="1">
    <source>
        <dbReference type="EMBL" id="WFR90215.1"/>
    </source>
</evidence>
<evidence type="ECO:0000313" key="2">
    <source>
        <dbReference type="Proteomes" id="UP001218104"/>
    </source>
</evidence>
<dbReference type="RefSeq" id="WP_278319385.1">
    <property type="nucleotide sequence ID" value="NZ_CP053314.1"/>
</dbReference>
<protein>
    <submittedName>
        <fullName evidence="1">Uncharacterized protein</fullName>
    </submittedName>
</protein>
<dbReference type="AlphaFoldDB" id="A0AAJ6D4X6"/>
<accession>A0AAJ6D4X6</accession>
<gene>
    <name evidence="1" type="ORF">P8634_10805</name>
</gene>
<dbReference type="EMBL" id="CP121469">
    <property type="protein sequence ID" value="WFR90215.1"/>
    <property type="molecule type" value="Genomic_DNA"/>
</dbReference>